<feature type="signal peptide" evidence="2">
    <location>
        <begin position="1"/>
        <end position="19"/>
    </location>
</feature>
<dbReference type="SMART" id="SM00849">
    <property type="entry name" value="Lactamase_B"/>
    <property type="match status" value="1"/>
</dbReference>
<comment type="caution">
    <text evidence="4">The sequence shown here is derived from an EMBL/GenBank/DDBJ whole genome shotgun (WGS) entry which is preliminary data.</text>
</comment>
<evidence type="ECO:0000313" key="4">
    <source>
        <dbReference type="EMBL" id="TDY01576.1"/>
    </source>
</evidence>
<evidence type="ECO:0000256" key="2">
    <source>
        <dbReference type="SAM" id="SignalP"/>
    </source>
</evidence>
<gene>
    <name evidence="4" type="ORF">EDC23_1465</name>
</gene>
<dbReference type="PANTHER" id="PTHR42951">
    <property type="entry name" value="METALLO-BETA-LACTAMASE DOMAIN-CONTAINING"/>
    <property type="match status" value="1"/>
</dbReference>
<dbReference type="EMBL" id="SOQX01000003">
    <property type="protein sequence ID" value="TDY01576.1"/>
    <property type="molecule type" value="Genomic_DNA"/>
</dbReference>
<dbReference type="OrthoDB" id="420651at2"/>
<feature type="chain" id="PRO_5020595424" evidence="2">
    <location>
        <begin position="20"/>
        <end position="315"/>
    </location>
</feature>
<accession>A0A4R8ILB5</accession>
<dbReference type="SUPFAM" id="SSF56281">
    <property type="entry name" value="Metallo-hydrolase/oxidoreductase"/>
    <property type="match status" value="1"/>
</dbReference>
<comment type="similarity">
    <text evidence="1">Belongs to the metallo-beta-lactamase superfamily. Class-B beta-lactamase family.</text>
</comment>
<organism evidence="4 5">
    <name type="scientific">Thiohalophilus thiocyanatoxydans</name>
    <dbReference type="NCBI Taxonomy" id="381308"/>
    <lineage>
        <taxon>Bacteria</taxon>
        <taxon>Pseudomonadati</taxon>
        <taxon>Pseudomonadota</taxon>
        <taxon>Gammaproteobacteria</taxon>
        <taxon>Thiohalomonadales</taxon>
        <taxon>Thiohalophilaceae</taxon>
        <taxon>Thiohalophilus</taxon>
    </lineage>
</organism>
<dbReference type="RefSeq" id="WP_134082750.1">
    <property type="nucleotide sequence ID" value="NZ_SOQX01000003.1"/>
</dbReference>
<evidence type="ECO:0000313" key="5">
    <source>
        <dbReference type="Proteomes" id="UP000294914"/>
    </source>
</evidence>
<evidence type="ECO:0000256" key="1">
    <source>
        <dbReference type="ARBA" id="ARBA00005250"/>
    </source>
</evidence>
<keyword evidence="2" id="KW-0732">Signal</keyword>
<name>A0A4R8ILB5_9GAMM</name>
<feature type="domain" description="Metallo-beta-lactamase" evidence="3">
    <location>
        <begin position="49"/>
        <end position="236"/>
    </location>
</feature>
<protein>
    <submittedName>
        <fullName evidence="4">Glyoxylase-like metal-dependent hydrolase (Beta-lactamase superfamily II)</fullName>
    </submittedName>
</protein>
<keyword evidence="5" id="KW-1185">Reference proteome</keyword>
<dbReference type="InterPro" id="IPR036866">
    <property type="entry name" value="RibonucZ/Hydroxyglut_hydro"/>
</dbReference>
<dbReference type="Gene3D" id="3.60.15.10">
    <property type="entry name" value="Ribonuclease Z/Hydroxyacylglutathione hydrolase-like"/>
    <property type="match status" value="1"/>
</dbReference>
<keyword evidence="4" id="KW-0378">Hydrolase</keyword>
<evidence type="ECO:0000259" key="3">
    <source>
        <dbReference type="SMART" id="SM00849"/>
    </source>
</evidence>
<dbReference type="InterPro" id="IPR001279">
    <property type="entry name" value="Metallo-B-lactamas"/>
</dbReference>
<sequence length="315" mass="34661">MIKTGLAIGLMVISALASAMSLTPQQVDEGVYALIGPTTGRTPENLALNANFGFIVTGEGVAVIDSGASNRGAKVIEKAVRSVTEEPIRWVINTGSQDHRWLGNGYFADRGATIIALQRTVDTQRNLAEQHQAMLERVLDSPMADTRPEYAAEPLTGNSAEFELGGTAIELHWFGDAHFPGDVTVWLPGQQILFSGDLIYVDRMLSIRPESRVASWHQAFNTAMARFAPKAIVPGHGNVCDVARAKRDTGEYLAWLVDNIRPAAENWEGLDATLAQYGEVSRWQYLKNYDQLHRGNVHRSYVQFENNQTGELPDP</sequence>
<dbReference type="InterPro" id="IPR050855">
    <property type="entry name" value="NDM-1-like"/>
</dbReference>
<reference evidence="4 5" key="1">
    <citation type="submission" date="2019-03" db="EMBL/GenBank/DDBJ databases">
        <title>Genomic Encyclopedia of Type Strains, Phase IV (KMG-IV): sequencing the most valuable type-strain genomes for metagenomic binning, comparative biology and taxonomic classification.</title>
        <authorList>
            <person name="Goeker M."/>
        </authorList>
    </citation>
    <scope>NUCLEOTIDE SEQUENCE [LARGE SCALE GENOMIC DNA]</scope>
    <source>
        <strain evidence="4 5">DSM 16326</strain>
    </source>
</reference>
<dbReference type="AlphaFoldDB" id="A0A4R8ILB5"/>
<dbReference type="PANTHER" id="PTHR42951:SF4">
    <property type="entry name" value="ACYL-COENZYME A THIOESTERASE MBLAC2"/>
    <property type="match status" value="1"/>
</dbReference>
<dbReference type="Proteomes" id="UP000294914">
    <property type="component" value="Unassembled WGS sequence"/>
</dbReference>
<dbReference type="GO" id="GO:0017001">
    <property type="term" value="P:antibiotic catabolic process"/>
    <property type="evidence" value="ECO:0007669"/>
    <property type="project" value="UniProtKB-ARBA"/>
</dbReference>
<dbReference type="GO" id="GO:0016787">
    <property type="term" value="F:hydrolase activity"/>
    <property type="evidence" value="ECO:0007669"/>
    <property type="project" value="UniProtKB-KW"/>
</dbReference>
<dbReference type="Pfam" id="PF00753">
    <property type="entry name" value="Lactamase_B"/>
    <property type="match status" value="1"/>
</dbReference>
<proteinExistence type="inferred from homology"/>
<dbReference type="CDD" id="cd16282">
    <property type="entry name" value="metallo-hydrolase-like_MBL-fold"/>
    <property type="match status" value="1"/>
</dbReference>